<evidence type="ECO:0000256" key="4">
    <source>
        <dbReference type="ARBA" id="ARBA00023098"/>
    </source>
</evidence>
<dbReference type="AlphaFoldDB" id="A0A158KXR6"/>
<dbReference type="RefSeq" id="WP_235028735.1">
    <property type="nucleotide sequence ID" value="NZ_FCON02000180.1"/>
</dbReference>
<dbReference type="SUPFAM" id="SSF56801">
    <property type="entry name" value="Acetyl-CoA synthetase-like"/>
    <property type="match status" value="1"/>
</dbReference>
<dbReference type="PANTHER" id="PTHR43859">
    <property type="entry name" value="ACYL-ACTIVATING ENZYME"/>
    <property type="match status" value="1"/>
</dbReference>
<evidence type="ECO:0000256" key="2">
    <source>
        <dbReference type="ARBA" id="ARBA00022598"/>
    </source>
</evidence>
<evidence type="ECO:0000313" key="7">
    <source>
        <dbReference type="EMBL" id="SAL85201.1"/>
    </source>
</evidence>
<keyword evidence="3" id="KW-0276">Fatty acid metabolism</keyword>
<dbReference type="NCBIfam" id="NF004837">
    <property type="entry name" value="PRK06187.1"/>
    <property type="match status" value="1"/>
</dbReference>
<dbReference type="InterPro" id="IPR025110">
    <property type="entry name" value="AMP-bd_C"/>
</dbReference>
<comment type="similarity">
    <text evidence="1">Belongs to the ATP-dependent AMP-binding enzyme family.</text>
</comment>
<dbReference type="PROSITE" id="PS00455">
    <property type="entry name" value="AMP_BINDING"/>
    <property type="match status" value="1"/>
</dbReference>
<dbReference type="InterPro" id="IPR045851">
    <property type="entry name" value="AMP-bd_C_sf"/>
</dbReference>
<dbReference type="CDD" id="cd12119">
    <property type="entry name" value="ttLC_FACS_AlkK_like"/>
    <property type="match status" value="1"/>
</dbReference>
<organism evidence="7 8">
    <name type="scientific">Caballeronia choica</name>
    <dbReference type="NCBI Taxonomy" id="326476"/>
    <lineage>
        <taxon>Bacteria</taxon>
        <taxon>Pseudomonadati</taxon>
        <taxon>Pseudomonadota</taxon>
        <taxon>Betaproteobacteria</taxon>
        <taxon>Burkholderiales</taxon>
        <taxon>Burkholderiaceae</taxon>
        <taxon>Caballeronia</taxon>
    </lineage>
</organism>
<feature type="domain" description="AMP-dependent synthetase/ligase" evidence="5">
    <location>
        <begin position="16"/>
        <end position="399"/>
    </location>
</feature>
<dbReference type="FunFam" id="3.30.300.30:FF:000008">
    <property type="entry name" value="2,3-dihydroxybenzoate-AMP ligase"/>
    <property type="match status" value="1"/>
</dbReference>
<dbReference type="GO" id="GO:0016874">
    <property type="term" value="F:ligase activity"/>
    <property type="evidence" value="ECO:0007669"/>
    <property type="project" value="UniProtKB-KW"/>
</dbReference>
<dbReference type="InterPro" id="IPR020845">
    <property type="entry name" value="AMP-binding_CS"/>
</dbReference>
<protein>
    <submittedName>
        <fullName evidence="7">Long-chain-fatty-acid--CoA ligase</fullName>
    </submittedName>
</protein>
<keyword evidence="2 7" id="KW-0436">Ligase</keyword>
<dbReference type="Gene3D" id="3.30.300.30">
    <property type="match status" value="1"/>
</dbReference>
<dbReference type="InterPro" id="IPR042099">
    <property type="entry name" value="ANL_N_sf"/>
</dbReference>
<feature type="domain" description="AMP-binding enzyme C-terminal" evidence="6">
    <location>
        <begin position="453"/>
        <end position="527"/>
    </location>
</feature>
<keyword evidence="4" id="KW-0443">Lipid metabolism</keyword>
<evidence type="ECO:0000259" key="5">
    <source>
        <dbReference type="Pfam" id="PF00501"/>
    </source>
</evidence>
<evidence type="ECO:0000256" key="1">
    <source>
        <dbReference type="ARBA" id="ARBA00006432"/>
    </source>
</evidence>
<accession>A0A158KXR6</accession>
<dbReference type="Pfam" id="PF00501">
    <property type="entry name" value="AMP-binding"/>
    <property type="match status" value="1"/>
</dbReference>
<dbReference type="NCBIfam" id="NF005426">
    <property type="entry name" value="PRK07008.1"/>
    <property type="match status" value="1"/>
</dbReference>
<dbReference type="EMBL" id="FCON02000180">
    <property type="protein sequence ID" value="SAL85201.1"/>
    <property type="molecule type" value="Genomic_DNA"/>
</dbReference>
<sequence>MGLMMQQPLLISSLLRHAERHHGEQLVVSRRVEGDIHRYTYRDMASRSRRMAKALGSLGMEPGVRVGTLAWNGYRHLELYYAVSGSGAVLHTLNPRLHPDQLVWIAENAQDKVLCFDLNFLPLIEAVAPRLPGIDAFVLMTDRAHMPAQTSIPNLLCYEDLMAAQDDVFEWPEFDECMASSLCYTSGTTGNPKGVLYSHRSTLLHTYASALPDALNLSARDTILPVVPMFHVNAWGLPYSACMVGAKLVLPGPALDGASLYALMEAEGVTLSAGVPTVWQGLLAHTQGKGLRFSSMNRTIIGGSACPPAMMEAFEDQYGVQVLHVWGMTELSPLGTVGVLKTEQLASTRDQQRAVRSKQGRALFGIDMKIIDAQGAELPWDGEASGDLLVRGPWVLSSYVNDEGDSPLVKSEGQDWFPTGDVATIDPAGFMNITDRSKDVIKSGGEWIGSIDLENIAMAHPDVAMAACIAARHPKWDERPLLVVVRKPGAELSREQLLGFYEGKIAKWWTPDDVVFIDALPMGATGKILKHQLRERFGDFLMQPAERPTVG</sequence>
<dbReference type="PANTHER" id="PTHR43859:SF4">
    <property type="entry name" value="BUTANOATE--COA LIGASE AAE1-RELATED"/>
    <property type="match status" value="1"/>
</dbReference>
<keyword evidence="8" id="KW-1185">Reference proteome</keyword>
<proteinExistence type="inferred from homology"/>
<name>A0A158KXR6_9BURK</name>
<evidence type="ECO:0000313" key="8">
    <source>
        <dbReference type="Proteomes" id="UP000054770"/>
    </source>
</evidence>
<evidence type="ECO:0000259" key="6">
    <source>
        <dbReference type="Pfam" id="PF13193"/>
    </source>
</evidence>
<reference evidence="7" key="1">
    <citation type="submission" date="2016-01" db="EMBL/GenBank/DDBJ databases">
        <authorList>
            <person name="Peeters C."/>
        </authorList>
    </citation>
    <scope>NUCLEOTIDE SEQUENCE [LARGE SCALE GENOMIC DNA]</scope>
    <source>
        <strain evidence="7">LMG 22940</strain>
    </source>
</reference>
<gene>
    <name evidence="7" type="ORF">AWB68_07600</name>
</gene>
<dbReference type="Pfam" id="PF13193">
    <property type="entry name" value="AMP-binding_C"/>
    <property type="match status" value="1"/>
</dbReference>
<dbReference type="Gene3D" id="3.40.50.12780">
    <property type="entry name" value="N-terminal domain of ligase-like"/>
    <property type="match status" value="1"/>
</dbReference>
<dbReference type="GO" id="GO:0006631">
    <property type="term" value="P:fatty acid metabolic process"/>
    <property type="evidence" value="ECO:0007669"/>
    <property type="project" value="UniProtKB-KW"/>
</dbReference>
<evidence type="ECO:0000256" key="3">
    <source>
        <dbReference type="ARBA" id="ARBA00022832"/>
    </source>
</evidence>
<comment type="caution">
    <text evidence="7">The sequence shown here is derived from an EMBL/GenBank/DDBJ whole genome shotgun (WGS) entry which is preliminary data.</text>
</comment>
<dbReference type="Proteomes" id="UP000054770">
    <property type="component" value="Unassembled WGS sequence"/>
</dbReference>
<dbReference type="InterPro" id="IPR000873">
    <property type="entry name" value="AMP-dep_synth/lig_dom"/>
</dbReference>